<reference evidence="2 3" key="1">
    <citation type="submission" date="2020-06" db="EMBL/GenBank/DDBJ databases">
        <title>Whole-genome sequence of Allochromatium humboldtianum DSM 21881, type strain.</title>
        <authorList>
            <person name="Kyndt J.A."/>
            <person name="Meyer T.E."/>
        </authorList>
    </citation>
    <scope>NUCLEOTIDE SEQUENCE [LARGE SCALE GENOMIC DNA]</scope>
    <source>
        <strain evidence="2 3">DSM 21881</strain>
    </source>
</reference>
<feature type="transmembrane region" description="Helical" evidence="1">
    <location>
        <begin position="12"/>
        <end position="33"/>
    </location>
</feature>
<evidence type="ECO:0000256" key="1">
    <source>
        <dbReference type="SAM" id="Phobius"/>
    </source>
</evidence>
<gene>
    <name evidence="2" type="ORF">HW932_20245</name>
</gene>
<dbReference type="Proteomes" id="UP000592294">
    <property type="component" value="Unassembled WGS sequence"/>
</dbReference>
<feature type="transmembrane region" description="Helical" evidence="1">
    <location>
        <begin position="141"/>
        <end position="160"/>
    </location>
</feature>
<keyword evidence="1" id="KW-1133">Transmembrane helix</keyword>
<protein>
    <recommendedName>
        <fullName evidence="4">Transmembrane protein</fullName>
    </recommendedName>
</protein>
<evidence type="ECO:0000313" key="3">
    <source>
        <dbReference type="Proteomes" id="UP000592294"/>
    </source>
</evidence>
<dbReference type="EMBL" id="JABZEO010000027">
    <property type="protein sequence ID" value="NVZ11583.1"/>
    <property type="molecule type" value="Genomic_DNA"/>
</dbReference>
<name>A0A850RRP3_9GAMM</name>
<keyword evidence="1" id="KW-0812">Transmembrane</keyword>
<accession>A0A850RRP3</accession>
<evidence type="ECO:0000313" key="2">
    <source>
        <dbReference type="EMBL" id="NVZ11583.1"/>
    </source>
</evidence>
<feature type="transmembrane region" description="Helical" evidence="1">
    <location>
        <begin position="115"/>
        <end position="135"/>
    </location>
</feature>
<feature type="transmembrane region" description="Helical" evidence="1">
    <location>
        <begin position="39"/>
        <end position="59"/>
    </location>
</feature>
<proteinExistence type="predicted"/>
<sequence length="209" mass="22729">MNIIPFGLGSFIRFLIGILLLQGVTVLLIYTALHTDWMTTWPLFALLGGVIAVMVALWFNTIVSADRHRVVSRVSERHSKEREKIRVRAEQQRVKATREAADLVAKARKRASAGVSLKAGLVVGGTFGVGVAMMLAQFMTLGLATLAGAGGAALGYTVRARQEKTIAAKRLAAEERALRVIEVDDEVPVLPRRKAKTSRNDDEPLVDAV</sequence>
<keyword evidence="3" id="KW-1185">Reference proteome</keyword>
<comment type="caution">
    <text evidence="2">The sequence shown here is derived from an EMBL/GenBank/DDBJ whole genome shotgun (WGS) entry which is preliminary data.</text>
</comment>
<organism evidence="2 3">
    <name type="scientific">Allochromatium humboldtianum</name>
    <dbReference type="NCBI Taxonomy" id="504901"/>
    <lineage>
        <taxon>Bacteria</taxon>
        <taxon>Pseudomonadati</taxon>
        <taxon>Pseudomonadota</taxon>
        <taxon>Gammaproteobacteria</taxon>
        <taxon>Chromatiales</taxon>
        <taxon>Chromatiaceae</taxon>
        <taxon>Allochromatium</taxon>
    </lineage>
</organism>
<dbReference type="AlphaFoldDB" id="A0A850RRP3"/>
<keyword evidence="1" id="KW-0472">Membrane</keyword>
<dbReference type="RefSeq" id="WP_176978275.1">
    <property type="nucleotide sequence ID" value="NZ_JABZEO010000027.1"/>
</dbReference>
<evidence type="ECO:0008006" key="4">
    <source>
        <dbReference type="Google" id="ProtNLM"/>
    </source>
</evidence>